<reference evidence="2" key="1">
    <citation type="submission" date="2017-05" db="EMBL/GenBank/DDBJ databases">
        <authorList>
            <person name="Rodrigo-Torres L."/>
            <person name="Arahal R. D."/>
            <person name="Lucena T."/>
        </authorList>
    </citation>
    <scope>NUCLEOTIDE SEQUENCE [LARGE SCALE GENOMIC DNA]</scope>
    <source>
        <strain evidence="2">CECT 8649</strain>
    </source>
</reference>
<name>A0A238J9U8_9RHOB</name>
<protein>
    <submittedName>
        <fullName evidence="1">Uncharacterized protein</fullName>
    </submittedName>
</protein>
<dbReference type="Proteomes" id="UP000225972">
    <property type="component" value="Unassembled WGS sequence"/>
</dbReference>
<dbReference type="AlphaFoldDB" id="A0A238J9U8"/>
<keyword evidence="2" id="KW-1185">Reference proteome</keyword>
<accession>A0A238J9U8</accession>
<proteinExistence type="predicted"/>
<gene>
    <name evidence="1" type="ORF">TRP8649_01543</name>
</gene>
<dbReference type="EMBL" id="FXXP01000001">
    <property type="protein sequence ID" value="SMX27438.1"/>
    <property type="molecule type" value="Genomic_DNA"/>
</dbReference>
<organism evidence="1 2">
    <name type="scientific">Pelagimonas phthalicica</name>
    <dbReference type="NCBI Taxonomy" id="1037362"/>
    <lineage>
        <taxon>Bacteria</taxon>
        <taxon>Pseudomonadati</taxon>
        <taxon>Pseudomonadota</taxon>
        <taxon>Alphaproteobacteria</taxon>
        <taxon>Rhodobacterales</taxon>
        <taxon>Roseobacteraceae</taxon>
        <taxon>Pelagimonas</taxon>
    </lineage>
</organism>
<evidence type="ECO:0000313" key="2">
    <source>
        <dbReference type="Proteomes" id="UP000225972"/>
    </source>
</evidence>
<dbReference type="RefSeq" id="WP_133840669.1">
    <property type="nucleotide sequence ID" value="NZ_FXXP01000001.1"/>
</dbReference>
<evidence type="ECO:0000313" key="1">
    <source>
        <dbReference type="EMBL" id="SMX27438.1"/>
    </source>
</evidence>
<sequence>MIPITPFLVEMTRGICGWGGVLARHSGAIGVATPAPKLIRHGLVSSLPAMAVSAACHRERAIALHPAFYFPKNMPAALIFSGSAAGRRNAFPREFPR</sequence>